<dbReference type="EMBL" id="JX997169">
    <property type="protein sequence ID" value="AGE53948.1"/>
    <property type="molecule type" value="Genomic_DNA"/>
</dbReference>
<dbReference type="GO" id="GO:0004651">
    <property type="term" value="F:polynucleotide 5'-phosphatase activity"/>
    <property type="evidence" value="ECO:0007669"/>
    <property type="project" value="InterPro"/>
</dbReference>
<evidence type="ECO:0000313" key="6">
    <source>
        <dbReference type="EMBL" id="AGE53948.1"/>
    </source>
</evidence>
<gene>
    <name evidence="6" type="primary">IL-3A_510R</name>
    <name evidence="6" type="ORF">PBCVIL3A_510R</name>
</gene>
<evidence type="ECO:0000313" key="7">
    <source>
        <dbReference type="Proteomes" id="UP000247091"/>
    </source>
</evidence>
<dbReference type="Proteomes" id="UP000247091">
    <property type="component" value="Segment"/>
</dbReference>
<organismHost>
    <name type="scientific">Chlorella</name>
    <dbReference type="NCBI Taxonomy" id="3071"/>
</organismHost>
<evidence type="ECO:0000256" key="4">
    <source>
        <dbReference type="ARBA" id="ARBA00047740"/>
    </source>
</evidence>
<dbReference type="GO" id="GO:0140818">
    <property type="term" value="F:mRNA 5'-triphosphate monophosphatase activity"/>
    <property type="evidence" value="ECO:0007669"/>
    <property type="project" value="UniProtKB-EC"/>
</dbReference>
<dbReference type="InterPro" id="IPR037009">
    <property type="entry name" value="mRNA_triPase_Cet1_sf"/>
</dbReference>
<keyword evidence="2" id="KW-0378">Hydrolase</keyword>
<dbReference type="InterPro" id="IPR033469">
    <property type="entry name" value="CYTH-like_dom_sf"/>
</dbReference>
<name>M1H5F8_PBCVI</name>
<dbReference type="SUPFAM" id="SSF55154">
    <property type="entry name" value="CYTH-like phosphatases"/>
    <property type="match status" value="1"/>
</dbReference>
<dbReference type="EC" id="3.6.1.74" evidence="3"/>
<evidence type="ECO:0000256" key="3">
    <source>
        <dbReference type="ARBA" id="ARBA00035028"/>
    </source>
</evidence>
<keyword evidence="1" id="KW-0507">mRNA processing</keyword>
<dbReference type="Pfam" id="PF02940">
    <property type="entry name" value="mRNA_triPase"/>
    <property type="match status" value="1"/>
</dbReference>
<evidence type="ECO:0000259" key="5">
    <source>
        <dbReference type="Pfam" id="PF02940"/>
    </source>
</evidence>
<protein>
    <recommendedName>
        <fullName evidence="3">mRNA 5'-phosphatase</fullName>
        <ecNumber evidence="3">3.6.1.74</ecNumber>
    </recommendedName>
</protein>
<evidence type="ECO:0000256" key="1">
    <source>
        <dbReference type="ARBA" id="ARBA00022664"/>
    </source>
</evidence>
<dbReference type="InterPro" id="IPR004206">
    <property type="entry name" value="mRNA_triPase_Cet1"/>
</dbReference>
<accession>M1H5F8</accession>
<comment type="catalytic activity">
    <reaction evidence="4">
        <text>a 5'-end triphospho-ribonucleoside in mRNA + H2O = a 5'-end diphospho-ribonucleoside in mRNA + phosphate + H(+)</text>
        <dbReference type="Rhea" id="RHEA:67004"/>
        <dbReference type="Rhea" id="RHEA-COMP:17164"/>
        <dbReference type="Rhea" id="RHEA-COMP:17165"/>
        <dbReference type="ChEBI" id="CHEBI:15377"/>
        <dbReference type="ChEBI" id="CHEBI:15378"/>
        <dbReference type="ChEBI" id="CHEBI:43474"/>
        <dbReference type="ChEBI" id="CHEBI:167616"/>
        <dbReference type="ChEBI" id="CHEBI:167618"/>
        <dbReference type="EC" id="3.6.1.74"/>
    </reaction>
    <physiologicalReaction direction="left-to-right" evidence="4">
        <dbReference type="Rhea" id="RHEA:67005"/>
    </physiologicalReaction>
</comment>
<dbReference type="Gene3D" id="3.20.100.10">
    <property type="entry name" value="mRNA triphosphatase Cet1-like"/>
    <property type="match status" value="1"/>
</dbReference>
<organism evidence="6 7">
    <name type="scientific">Paramecium bursaria Chlorella virus IL3A</name>
    <name type="common">PBCV-IL3A</name>
    <dbReference type="NCBI Taxonomy" id="46019"/>
    <lineage>
        <taxon>Viruses</taxon>
        <taxon>Varidnaviria</taxon>
        <taxon>Bamfordvirae</taxon>
        <taxon>Nucleocytoviricota</taxon>
        <taxon>Megaviricetes</taxon>
        <taxon>Algavirales</taxon>
        <taxon>Phycodnaviridae</taxon>
        <taxon>Chlorovirus</taxon>
        <taxon>Chlorovirus illinoense</taxon>
    </lineage>
</organism>
<reference evidence="6 7" key="1">
    <citation type="submission" date="2012-10" db="EMBL/GenBank/DDBJ databases">
        <title>Towards defining the chloroviruses: a genomic journey through a genus of large DNA viruses.</title>
        <authorList>
            <person name="Jeanniard A."/>
            <person name="Dunigan D.D."/>
            <person name="Gurnon J.R."/>
            <person name="Agarkova I."/>
            <person name="Kang M."/>
            <person name="Vitek J."/>
            <person name="Duncan G."/>
            <person name="McClung O.W."/>
            <person name="Larsen M."/>
            <person name="Claverie J.-M."/>
            <person name="Van Etten J.L."/>
            <person name="Blanc G."/>
        </authorList>
    </citation>
    <scope>NUCLEOTIDE SEQUENCE [LARGE SCALE GENOMIC DNA]</scope>
</reference>
<sequence>MATPKSFRDNLAEILKTHDFRTVELEFRLGFQAPGEFITNINKHVWTTAKEKLGTPAQELVMVDKYIRSTPGESSRYVVFPDGQGYWEHKKKVAKETTTGGKYGVRSAFSLERKENGKPPVSFRMQRTKYRTTFVKGPWKIDFTRVESIPATDRDCESTYEIEVELYDMFYLFEKELDIIIQEGNKLVQSIVM</sequence>
<evidence type="ECO:0000256" key="2">
    <source>
        <dbReference type="ARBA" id="ARBA00022801"/>
    </source>
</evidence>
<proteinExistence type="predicted"/>
<dbReference type="GO" id="GO:0006397">
    <property type="term" value="P:mRNA processing"/>
    <property type="evidence" value="ECO:0007669"/>
    <property type="project" value="UniProtKB-KW"/>
</dbReference>
<feature type="domain" description="mRNA triphosphatase Cet1-like" evidence="5">
    <location>
        <begin position="107"/>
        <end position="166"/>
    </location>
</feature>